<organism evidence="1 2">
    <name type="scientific">Vigna mungo</name>
    <name type="common">Black gram</name>
    <name type="synonym">Phaseolus mungo</name>
    <dbReference type="NCBI Taxonomy" id="3915"/>
    <lineage>
        <taxon>Eukaryota</taxon>
        <taxon>Viridiplantae</taxon>
        <taxon>Streptophyta</taxon>
        <taxon>Embryophyta</taxon>
        <taxon>Tracheophyta</taxon>
        <taxon>Spermatophyta</taxon>
        <taxon>Magnoliopsida</taxon>
        <taxon>eudicotyledons</taxon>
        <taxon>Gunneridae</taxon>
        <taxon>Pentapetalae</taxon>
        <taxon>rosids</taxon>
        <taxon>fabids</taxon>
        <taxon>Fabales</taxon>
        <taxon>Fabaceae</taxon>
        <taxon>Papilionoideae</taxon>
        <taxon>50 kb inversion clade</taxon>
        <taxon>NPAAA clade</taxon>
        <taxon>indigoferoid/millettioid clade</taxon>
        <taxon>Phaseoleae</taxon>
        <taxon>Vigna</taxon>
    </lineage>
</organism>
<evidence type="ECO:0000313" key="2">
    <source>
        <dbReference type="Proteomes" id="UP001374535"/>
    </source>
</evidence>
<proteinExistence type="predicted"/>
<sequence length="133" mass="13733">HLRHAISELPGFLHVLHVSLLPVKPLPRYHSHDVVVGQVAEHGSYLHARIIHTGVPGQPVNKALGFVASDSGEGVDALRGEDVEGSDAAEVTPVLAVGAGPYGGTVVEDVLPGEGAHTVGQGNVVFGEAFLVC</sequence>
<reference evidence="1 2" key="1">
    <citation type="journal article" date="2023" name="Life. Sci Alliance">
        <title>Evolutionary insights into 3D genome organization and epigenetic landscape of Vigna mungo.</title>
        <authorList>
            <person name="Junaid A."/>
            <person name="Singh B."/>
            <person name="Bhatia S."/>
        </authorList>
    </citation>
    <scope>NUCLEOTIDE SEQUENCE [LARGE SCALE GENOMIC DNA]</scope>
    <source>
        <strain evidence="1">Urdbean</strain>
    </source>
</reference>
<keyword evidence="2" id="KW-1185">Reference proteome</keyword>
<dbReference type="Proteomes" id="UP001374535">
    <property type="component" value="Chromosome 2"/>
</dbReference>
<name>A0AAQ3S7S3_VIGMU</name>
<protein>
    <submittedName>
        <fullName evidence="1">Uncharacterized protein</fullName>
    </submittedName>
</protein>
<dbReference type="AlphaFoldDB" id="A0AAQ3S7S3"/>
<dbReference type="EMBL" id="CP144699">
    <property type="protein sequence ID" value="WVZ20612.1"/>
    <property type="molecule type" value="Genomic_DNA"/>
</dbReference>
<accession>A0AAQ3S7S3</accession>
<evidence type="ECO:0000313" key="1">
    <source>
        <dbReference type="EMBL" id="WVZ20612.1"/>
    </source>
</evidence>
<gene>
    <name evidence="1" type="ORF">V8G54_007934</name>
</gene>
<feature type="non-terminal residue" evidence="1">
    <location>
        <position position="1"/>
    </location>
</feature>